<dbReference type="InterPro" id="IPR037066">
    <property type="entry name" value="Plug_dom_sf"/>
</dbReference>
<gene>
    <name evidence="16" type="primary">btuB</name>
    <name evidence="16" type="ORF">CEE60_00025</name>
</gene>
<evidence type="ECO:0000259" key="14">
    <source>
        <dbReference type="Pfam" id="PF00593"/>
    </source>
</evidence>
<dbReference type="GO" id="GO:0046930">
    <property type="term" value="C:pore complex"/>
    <property type="evidence" value="ECO:0007669"/>
    <property type="project" value="UniProtKB-KW"/>
</dbReference>
<protein>
    <submittedName>
        <fullName evidence="16">TonB-dependent vitamin B12 receptor</fullName>
    </submittedName>
</protein>
<feature type="chain" id="PRO_5012219177" evidence="13">
    <location>
        <begin position="23"/>
        <end position="613"/>
    </location>
</feature>
<dbReference type="GO" id="GO:0015420">
    <property type="term" value="F:ABC-type vitamin B12 transporter activity"/>
    <property type="evidence" value="ECO:0007669"/>
    <property type="project" value="InterPro"/>
</dbReference>
<dbReference type="InterPro" id="IPR000531">
    <property type="entry name" value="Beta-barrel_TonB"/>
</dbReference>
<evidence type="ECO:0000256" key="7">
    <source>
        <dbReference type="ARBA" id="ARBA00023077"/>
    </source>
</evidence>
<evidence type="ECO:0000256" key="5">
    <source>
        <dbReference type="ARBA" id="ARBA00022729"/>
    </source>
</evidence>
<dbReference type="PANTHER" id="PTHR30069">
    <property type="entry name" value="TONB-DEPENDENT OUTER MEMBRANE RECEPTOR"/>
    <property type="match status" value="1"/>
</dbReference>
<dbReference type="InterPro" id="IPR012910">
    <property type="entry name" value="Plug_dom"/>
</dbReference>
<evidence type="ECO:0000256" key="3">
    <source>
        <dbReference type="ARBA" id="ARBA00022452"/>
    </source>
</evidence>
<dbReference type="InterPro" id="IPR036942">
    <property type="entry name" value="Beta-barrel_TonB_sf"/>
</dbReference>
<evidence type="ECO:0000256" key="8">
    <source>
        <dbReference type="ARBA" id="ARBA00023114"/>
    </source>
</evidence>
<keyword evidence="7 12" id="KW-0798">TonB box</keyword>
<keyword evidence="4 11" id="KW-0812">Transmembrane</keyword>
<keyword evidence="16" id="KW-0675">Receptor</keyword>
<dbReference type="CDD" id="cd01347">
    <property type="entry name" value="ligand_gated_channel"/>
    <property type="match status" value="1"/>
</dbReference>
<sequence>MKLQTRVLSLAVLSALPLLASAQDQATALDQVLVTATRTPIALQDSISPAQVIDRAEIERSQAPSLQDLLRGRAGINLNNSGGLGKQSSLFLRGTNSAHTLVLIDGVRINTGDLGLAMIQDLPLAQIERIEIVRGPQSSLYGADAIGGVIQIFTRRNAGQFAPHLQLGGGSNGLREASGGFGGSGARGWFGTDIAYQHTDGINACRGSVSPFAGCGANEPDRDGYRNLSMSLRGGYALTDTLSLEGTALRAEGENHYDGYYNYSETLQQVLGGKLRYTPSERFNLTLNVGRADNESDNFNGDTWLGNAQTHRDSASVQADIGIAEGQLLSAGVDWSQDNLDGSSAGYLVDSRDNTGVFVQYQGRFGAHHLQASVRNDDNEQFGNHTTGSLGWGLELGSGFRLNASYGTAFKAPTFSDLYDPWSGVPTLDPEKSKSANVGIAQQGDGWRWGLDVYETRIDDLITYDATTFMMSQVEKARIRGAELTGAITVAGFDLNAQLSHTDPRNRTDGSAQFDNWLARRAQNTARLDVDRRFGAFRAGITANGAGKRYDDAANTVRLGGYGTVDLRLEYALTRDWSVLGRVSNVFDRDYETVAWYNQPGREYRLSVRYQPK</sequence>
<dbReference type="InterPro" id="IPR039426">
    <property type="entry name" value="TonB-dep_rcpt-like"/>
</dbReference>
<reference evidence="16 17" key="1">
    <citation type="submission" date="2017-06" db="EMBL/GenBank/DDBJ databases">
        <authorList>
            <person name="Kim H.J."/>
            <person name="Triplett B.A."/>
        </authorList>
    </citation>
    <scope>NUCLEOTIDE SEQUENCE [LARGE SCALE GENOMIC DNA]</scope>
    <source>
        <strain evidence="16 17">13146</strain>
    </source>
</reference>
<accession>A0A246HSC3</accession>
<evidence type="ECO:0000259" key="15">
    <source>
        <dbReference type="Pfam" id="PF07715"/>
    </source>
</evidence>
<dbReference type="Proteomes" id="UP000198157">
    <property type="component" value="Unassembled WGS sequence"/>
</dbReference>
<comment type="similarity">
    <text evidence="11 12">Belongs to the TonB-dependent receptor family.</text>
</comment>
<evidence type="ECO:0000256" key="10">
    <source>
        <dbReference type="ARBA" id="ARBA00023237"/>
    </source>
</evidence>
<dbReference type="GO" id="GO:0015288">
    <property type="term" value="F:porin activity"/>
    <property type="evidence" value="ECO:0007669"/>
    <property type="project" value="UniProtKB-KW"/>
</dbReference>
<dbReference type="Gene3D" id="2.40.170.20">
    <property type="entry name" value="TonB-dependent receptor, beta-barrel domain"/>
    <property type="match status" value="1"/>
</dbReference>
<dbReference type="Gene3D" id="2.170.130.10">
    <property type="entry name" value="TonB-dependent receptor, plug domain"/>
    <property type="match status" value="1"/>
</dbReference>
<feature type="signal peptide" evidence="13">
    <location>
        <begin position="1"/>
        <end position="22"/>
    </location>
</feature>
<keyword evidence="6" id="KW-0406">Ion transport</keyword>
<name>A0A246HSC3_STEMA</name>
<dbReference type="EMBL" id="NIVS01000001">
    <property type="protein sequence ID" value="OWQ57451.1"/>
    <property type="molecule type" value="Genomic_DNA"/>
</dbReference>
<evidence type="ECO:0000256" key="9">
    <source>
        <dbReference type="ARBA" id="ARBA00023136"/>
    </source>
</evidence>
<evidence type="ECO:0000256" key="11">
    <source>
        <dbReference type="PROSITE-ProRule" id="PRU01360"/>
    </source>
</evidence>
<comment type="caution">
    <text evidence="16">The sequence shown here is derived from an EMBL/GenBank/DDBJ whole genome shotgun (WGS) entry which is preliminary data.</text>
</comment>
<dbReference type="PANTHER" id="PTHR30069:SF53">
    <property type="entry name" value="COLICIN I RECEPTOR-RELATED"/>
    <property type="match status" value="1"/>
</dbReference>
<dbReference type="OrthoDB" id="9764669at2"/>
<evidence type="ECO:0000256" key="1">
    <source>
        <dbReference type="ARBA" id="ARBA00004571"/>
    </source>
</evidence>
<keyword evidence="3 11" id="KW-1134">Transmembrane beta strand</keyword>
<keyword evidence="10 11" id="KW-0998">Cell outer membrane</keyword>
<evidence type="ECO:0000313" key="17">
    <source>
        <dbReference type="Proteomes" id="UP000198157"/>
    </source>
</evidence>
<feature type="domain" description="TonB-dependent receptor plug" evidence="15">
    <location>
        <begin position="43"/>
        <end position="149"/>
    </location>
</feature>
<dbReference type="InterPro" id="IPR010101">
    <property type="entry name" value="B12_transptr_BtuB"/>
</dbReference>
<evidence type="ECO:0000256" key="4">
    <source>
        <dbReference type="ARBA" id="ARBA00022692"/>
    </source>
</evidence>
<keyword evidence="9 11" id="KW-0472">Membrane</keyword>
<organism evidence="16 17">
    <name type="scientific">Stenotrophomonas maltophilia</name>
    <name type="common">Pseudomonas maltophilia</name>
    <name type="synonym">Xanthomonas maltophilia</name>
    <dbReference type="NCBI Taxonomy" id="40324"/>
    <lineage>
        <taxon>Bacteria</taxon>
        <taxon>Pseudomonadati</taxon>
        <taxon>Pseudomonadota</taxon>
        <taxon>Gammaproteobacteria</taxon>
        <taxon>Lysobacterales</taxon>
        <taxon>Lysobacteraceae</taxon>
        <taxon>Stenotrophomonas</taxon>
        <taxon>Stenotrophomonas maltophilia group</taxon>
    </lineage>
</organism>
<evidence type="ECO:0000256" key="13">
    <source>
        <dbReference type="SAM" id="SignalP"/>
    </source>
</evidence>
<keyword evidence="5 13" id="KW-0732">Signal</keyword>
<evidence type="ECO:0000313" key="16">
    <source>
        <dbReference type="EMBL" id="OWQ57451.1"/>
    </source>
</evidence>
<dbReference type="GO" id="GO:0006811">
    <property type="term" value="P:monoatomic ion transport"/>
    <property type="evidence" value="ECO:0007669"/>
    <property type="project" value="UniProtKB-KW"/>
</dbReference>
<dbReference type="SUPFAM" id="SSF56935">
    <property type="entry name" value="Porins"/>
    <property type="match status" value="1"/>
</dbReference>
<dbReference type="PROSITE" id="PS52016">
    <property type="entry name" value="TONB_DEPENDENT_REC_3"/>
    <property type="match status" value="1"/>
</dbReference>
<dbReference type="Pfam" id="PF07715">
    <property type="entry name" value="Plug"/>
    <property type="match status" value="1"/>
</dbReference>
<feature type="domain" description="TonB-dependent receptor-like beta-barrel" evidence="14">
    <location>
        <begin position="217"/>
        <end position="586"/>
    </location>
</feature>
<dbReference type="GO" id="GO:0009279">
    <property type="term" value="C:cell outer membrane"/>
    <property type="evidence" value="ECO:0007669"/>
    <property type="project" value="UniProtKB-SubCell"/>
</dbReference>
<proteinExistence type="inferred from homology"/>
<evidence type="ECO:0000256" key="6">
    <source>
        <dbReference type="ARBA" id="ARBA00023065"/>
    </source>
</evidence>
<keyword evidence="2 11" id="KW-0813">Transport</keyword>
<evidence type="ECO:0000256" key="2">
    <source>
        <dbReference type="ARBA" id="ARBA00022448"/>
    </source>
</evidence>
<dbReference type="NCBIfam" id="TIGR01779">
    <property type="entry name" value="TonB-B12"/>
    <property type="match status" value="1"/>
</dbReference>
<evidence type="ECO:0000256" key="12">
    <source>
        <dbReference type="RuleBase" id="RU003357"/>
    </source>
</evidence>
<comment type="subcellular location">
    <subcellularLocation>
        <location evidence="1 11">Cell outer membrane</location>
        <topology evidence="1 11">Multi-pass membrane protein</topology>
    </subcellularLocation>
</comment>
<dbReference type="AlphaFoldDB" id="A0A246HSC3"/>
<keyword evidence="8" id="KW-0626">Porin</keyword>
<dbReference type="Pfam" id="PF00593">
    <property type="entry name" value="TonB_dep_Rec_b-barrel"/>
    <property type="match status" value="1"/>
</dbReference>